<dbReference type="CDD" id="cd12148">
    <property type="entry name" value="fungal_TF_MHR"/>
    <property type="match status" value="1"/>
</dbReference>
<evidence type="ECO:0000313" key="9">
    <source>
        <dbReference type="EMBL" id="KAG2224218.1"/>
    </source>
</evidence>
<feature type="domain" description="Zn(2)-C6 fungal-type" evidence="8">
    <location>
        <begin position="15"/>
        <end position="44"/>
    </location>
</feature>
<evidence type="ECO:0000256" key="6">
    <source>
        <dbReference type="ARBA" id="ARBA00023242"/>
    </source>
</evidence>
<sequence>MSSVNGINGKKRNKPCENCRTHRRKCTVSNGTNCDRCKRLFIPCLFKFSLKPNITKNKRTVTTITSGTSSNIATTNSTAITTTSEYRNSRDNNNNDKPKRSSRRPISQLKKSRLSEKVRNLQQQITTMEEQLQSLTAYRQSNKQTRRDFWSLVINRSIQGDLSLHTSVQNVGELKMFLEQTWPRFAATTPTPNITRVFIPSAHGGQGQGSLTITYRMFGVEKIFFNLMRFGLSGSSNIPEGMDSVTTAMAAAALAAAAATPSSSTTIYPSYEAANYSNNSAISTRRIDDEDPAFVYVKHNLINVFFGCEGYLSPSIVRTHFLEYLHNNPNSMLANAMVAYVACGMCRHVRLVNLPFTRQELGATCMAKARSQLEDALFDDDDQEEKERGPTIEKMITMWLLSTAFIMNLRNKEARVLTSMAWNMGIQLKDSYLPIIRQLDDPLKADKLDSVTVAKAETWRRLFYILRYLELTMYMVYDGLGDFSSIVTHSKVGYPKILPEEQSNPMLCKAVEIFRYLITLSTLPSGCDVSTRQEIISQRLMAATIDQVSCEDINFIEGRLIHFWRSLPREYVLGSSPIGLLDDIIVQHCTDPHILFLNKMYYIYWFVLSSRFMADPAKADMSNASLGRMDNERALLVVSLATDAITKITVALYTHMPCAVELHWLAIVADMIRKLTTCTQPEIKARAERNLASTLSILNSCMQHIFIDNLDENPASTTNEKTSDDTSGFSDSYSNTAASTATIPGNITEIDDKQPSTTTTTVYDENLKVSSCSTATTATAAVLSAAYFKELKRQIGSVLTFNNHVI</sequence>
<feature type="compositionally biased region" description="Basic and acidic residues" evidence="7">
    <location>
        <begin position="87"/>
        <end position="99"/>
    </location>
</feature>
<protein>
    <recommendedName>
        <fullName evidence="8">Zn(2)-C6 fungal-type domain-containing protein</fullName>
    </recommendedName>
</protein>
<evidence type="ECO:0000256" key="7">
    <source>
        <dbReference type="SAM" id="MobiDB-lite"/>
    </source>
</evidence>
<evidence type="ECO:0000256" key="1">
    <source>
        <dbReference type="ARBA" id="ARBA00022723"/>
    </source>
</evidence>
<dbReference type="GO" id="GO:0000981">
    <property type="term" value="F:DNA-binding transcription factor activity, RNA polymerase II-specific"/>
    <property type="evidence" value="ECO:0007669"/>
    <property type="project" value="InterPro"/>
</dbReference>
<reference evidence="9 10" key="1">
    <citation type="submission" date="2020-12" db="EMBL/GenBank/DDBJ databases">
        <title>Metabolic potential, ecology and presence of endohyphal bacteria is reflected in genomic diversity of Mucoromycotina.</title>
        <authorList>
            <person name="Muszewska A."/>
            <person name="Okrasinska A."/>
            <person name="Steczkiewicz K."/>
            <person name="Drgas O."/>
            <person name="Orlowska M."/>
            <person name="Perlinska-Lenart U."/>
            <person name="Aleksandrzak-Piekarczyk T."/>
            <person name="Szatraj K."/>
            <person name="Zielenkiewicz U."/>
            <person name="Pilsyk S."/>
            <person name="Malc E."/>
            <person name="Mieczkowski P."/>
            <person name="Kruszewska J.S."/>
            <person name="Biernat P."/>
            <person name="Pawlowska J."/>
        </authorList>
    </citation>
    <scope>NUCLEOTIDE SEQUENCE [LARGE SCALE GENOMIC DNA]</scope>
    <source>
        <strain evidence="9 10">CBS 142.35</strain>
    </source>
</reference>
<dbReference type="GO" id="GO:0003677">
    <property type="term" value="F:DNA binding"/>
    <property type="evidence" value="ECO:0007669"/>
    <property type="project" value="UniProtKB-KW"/>
</dbReference>
<feature type="region of interest" description="Disordered" evidence="7">
    <location>
        <begin position="712"/>
        <end position="731"/>
    </location>
</feature>
<dbReference type="CDD" id="cd00067">
    <property type="entry name" value="GAL4"/>
    <property type="match status" value="1"/>
</dbReference>
<dbReference type="GO" id="GO:0008270">
    <property type="term" value="F:zinc ion binding"/>
    <property type="evidence" value="ECO:0007669"/>
    <property type="project" value="InterPro"/>
</dbReference>
<name>A0A8H7SA17_9FUNG</name>
<evidence type="ECO:0000256" key="5">
    <source>
        <dbReference type="ARBA" id="ARBA00023163"/>
    </source>
</evidence>
<dbReference type="InterPro" id="IPR001138">
    <property type="entry name" value="Zn2Cys6_DnaBD"/>
</dbReference>
<keyword evidence="1" id="KW-0479">Metal-binding</keyword>
<gene>
    <name evidence="9" type="ORF">INT45_001336</name>
</gene>
<evidence type="ECO:0000259" key="8">
    <source>
        <dbReference type="PROSITE" id="PS00463"/>
    </source>
</evidence>
<keyword evidence="4" id="KW-0238">DNA-binding</keyword>
<feature type="region of interest" description="Disordered" evidence="7">
    <location>
        <begin position="68"/>
        <end position="117"/>
    </location>
</feature>
<evidence type="ECO:0000256" key="4">
    <source>
        <dbReference type="ARBA" id="ARBA00023125"/>
    </source>
</evidence>
<feature type="compositionally biased region" description="Polar residues" evidence="7">
    <location>
        <begin position="714"/>
        <end position="731"/>
    </location>
</feature>
<dbReference type="PANTHER" id="PTHR31313:SF81">
    <property type="entry name" value="TY1 ENHANCER ACTIVATOR"/>
    <property type="match status" value="1"/>
</dbReference>
<proteinExistence type="predicted"/>
<accession>A0A8H7SA17</accession>
<comment type="caution">
    <text evidence="9">The sequence shown here is derived from an EMBL/GenBank/DDBJ whole genome shotgun (WGS) entry which is preliminary data.</text>
</comment>
<feature type="compositionally biased region" description="Low complexity" evidence="7">
    <location>
        <begin position="68"/>
        <end position="84"/>
    </location>
</feature>
<dbReference type="PROSITE" id="PS00463">
    <property type="entry name" value="ZN2_CY6_FUNGAL_1"/>
    <property type="match status" value="1"/>
</dbReference>
<evidence type="ECO:0000256" key="3">
    <source>
        <dbReference type="ARBA" id="ARBA00023015"/>
    </source>
</evidence>
<evidence type="ECO:0000313" key="10">
    <source>
        <dbReference type="Proteomes" id="UP000646827"/>
    </source>
</evidence>
<dbReference type="EMBL" id="JAEPRB010000047">
    <property type="protein sequence ID" value="KAG2224218.1"/>
    <property type="molecule type" value="Genomic_DNA"/>
</dbReference>
<dbReference type="AlphaFoldDB" id="A0A8H7SA17"/>
<organism evidence="9 10">
    <name type="scientific">Circinella minor</name>
    <dbReference type="NCBI Taxonomy" id="1195481"/>
    <lineage>
        <taxon>Eukaryota</taxon>
        <taxon>Fungi</taxon>
        <taxon>Fungi incertae sedis</taxon>
        <taxon>Mucoromycota</taxon>
        <taxon>Mucoromycotina</taxon>
        <taxon>Mucoromycetes</taxon>
        <taxon>Mucorales</taxon>
        <taxon>Lichtheimiaceae</taxon>
        <taxon>Circinella</taxon>
    </lineage>
</organism>
<keyword evidence="3" id="KW-0805">Transcription regulation</keyword>
<evidence type="ECO:0000256" key="2">
    <source>
        <dbReference type="ARBA" id="ARBA00022833"/>
    </source>
</evidence>
<dbReference type="OrthoDB" id="2217145at2759"/>
<keyword evidence="5" id="KW-0804">Transcription</keyword>
<keyword evidence="2" id="KW-0862">Zinc</keyword>
<dbReference type="PANTHER" id="PTHR31313">
    <property type="entry name" value="TY1 ENHANCER ACTIVATOR"/>
    <property type="match status" value="1"/>
</dbReference>
<keyword evidence="6" id="KW-0539">Nucleus</keyword>
<dbReference type="InterPro" id="IPR051615">
    <property type="entry name" value="Transcr_Regulatory_Elem"/>
</dbReference>
<dbReference type="Proteomes" id="UP000646827">
    <property type="component" value="Unassembled WGS sequence"/>
</dbReference>
<keyword evidence="10" id="KW-1185">Reference proteome</keyword>